<comment type="similarity">
    <text evidence="1">Belongs to the FAM91 family.</text>
</comment>
<feature type="region of interest" description="Disordered" evidence="2">
    <location>
        <begin position="385"/>
        <end position="434"/>
    </location>
</feature>
<evidence type="ECO:0000259" key="3">
    <source>
        <dbReference type="Pfam" id="PF14647"/>
    </source>
</evidence>
<evidence type="ECO:0000256" key="1">
    <source>
        <dbReference type="ARBA" id="ARBA00010319"/>
    </source>
</evidence>
<feature type="domain" description="FAM91 N-terminal" evidence="3">
    <location>
        <begin position="37"/>
        <end position="230"/>
    </location>
</feature>
<dbReference type="AlphaFoldDB" id="A0A218X7N7"/>
<dbReference type="InterPro" id="IPR028091">
    <property type="entry name" value="FAM91_N_dom"/>
</dbReference>
<organism evidence="5 6">
    <name type="scientific">Punica granatum</name>
    <name type="common">Pomegranate</name>
    <dbReference type="NCBI Taxonomy" id="22663"/>
    <lineage>
        <taxon>Eukaryota</taxon>
        <taxon>Viridiplantae</taxon>
        <taxon>Streptophyta</taxon>
        <taxon>Embryophyta</taxon>
        <taxon>Tracheophyta</taxon>
        <taxon>Spermatophyta</taxon>
        <taxon>Magnoliopsida</taxon>
        <taxon>eudicotyledons</taxon>
        <taxon>Gunneridae</taxon>
        <taxon>Pentapetalae</taxon>
        <taxon>rosids</taxon>
        <taxon>malvids</taxon>
        <taxon>Myrtales</taxon>
        <taxon>Lythraceae</taxon>
        <taxon>Punica</taxon>
    </lineage>
</organism>
<dbReference type="InterPro" id="IPR039199">
    <property type="entry name" value="FAM91"/>
</dbReference>
<accession>A0A218X7N7</accession>
<evidence type="ECO:0000313" key="5">
    <source>
        <dbReference type="EMBL" id="OWM80984.1"/>
    </source>
</evidence>
<protein>
    <recommendedName>
        <fullName evidence="7">FAM91 N-terminal domain-containing protein</fullName>
    </recommendedName>
</protein>
<dbReference type="PANTHER" id="PTHR28441:SF2">
    <property type="entry name" value="PROTEIN FAM91A1"/>
    <property type="match status" value="1"/>
</dbReference>
<dbReference type="PANTHER" id="PTHR28441">
    <property type="entry name" value="PROTEIN FAM91A1"/>
    <property type="match status" value="1"/>
</dbReference>
<dbReference type="Pfam" id="PF14647">
    <property type="entry name" value="FAM91_N"/>
    <property type="match status" value="1"/>
</dbReference>
<feature type="compositionally biased region" description="Polar residues" evidence="2">
    <location>
        <begin position="403"/>
        <end position="419"/>
    </location>
</feature>
<evidence type="ECO:0008006" key="7">
    <source>
        <dbReference type="Google" id="ProtNLM"/>
    </source>
</evidence>
<dbReference type="EMBL" id="MTKT01002214">
    <property type="protein sequence ID" value="OWM80984.1"/>
    <property type="molecule type" value="Genomic_DNA"/>
</dbReference>
<comment type="caution">
    <text evidence="5">The sequence shown here is derived from an EMBL/GenBank/DDBJ whole genome shotgun (WGS) entry which is preliminary data.</text>
</comment>
<dbReference type="Proteomes" id="UP000197138">
    <property type="component" value="Unassembled WGS sequence"/>
</dbReference>
<gene>
    <name evidence="5" type="ORF">CDL15_Pgr007015</name>
</gene>
<feature type="domain" description="FAM91 C-terminal" evidence="4">
    <location>
        <begin position="289"/>
        <end position="383"/>
    </location>
</feature>
<name>A0A218X7N7_PUNGR</name>
<evidence type="ECO:0000256" key="2">
    <source>
        <dbReference type="SAM" id="MobiDB-lite"/>
    </source>
</evidence>
<evidence type="ECO:0000259" key="4">
    <source>
        <dbReference type="Pfam" id="PF14648"/>
    </source>
</evidence>
<dbReference type="InterPro" id="IPR028097">
    <property type="entry name" value="FAM91_C_dom"/>
</dbReference>
<proteinExistence type="inferred from homology"/>
<sequence length="487" mass="53214">MQRAPATVEEQLIWKAINEERPWESLTKVSVAASTFSEQPYDSIPNFSAADALRLTGIGRNEFIDIMNKCRSKKIMWKLNKSIAKELLPTQPVEFTIEPWWGICLVNFTLEEFKKLSEEEMATIDKICKEEANAYILFDPNVIKGLYQRSLIYFDVPVYPEDRFKVSRLEGFVSNREQSYEDPIEELLYAVFVVSSENATVAELATTLQADLQQLQAAASFACRLGWAVKVIDPASVLQERSIPGSPRTARTDEDAFSTGAESILTDGDTSQQGEVFLSDNNKPASEHVRVAFIVDANITSYLMMGSVSPGLKSHAVTLYEAGKWGHGSIADLCKDLSTLEGAKFEGELQEFANHAFSLRCVLEFLQSGGVTADATVEKVCNTSTKENGLEGDDSLKPKATEAGSSISEEPSAARTATRTIEESGSVGATKVDSDEANSREVILPGVNLTFDGSELHPFDIGACLQARQPISLIAEASAACAAFAVK</sequence>
<dbReference type="Pfam" id="PF14648">
    <property type="entry name" value="FAM91_C"/>
    <property type="match status" value="1"/>
</dbReference>
<reference evidence="6" key="1">
    <citation type="journal article" date="2017" name="Plant J.">
        <title>The pomegranate (Punica granatum L.) genome and the genomics of punicalagin biosynthesis.</title>
        <authorList>
            <person name="Qin G."/>
            <person name="Xu C."/>
            <person name="Ming R."/>
            <person name="Tang H."/>
            <person name="Guyot R."/>
            <person name="Kramer E.M."/>
            <person name="Hu Y."/>
            <person name="Yi X."/>
            <person name="Qi Y."/>
            <person name="Xu X."/>
            <person name="Gao Z."/>
            <person name="Pan H."/>
            <person name="Jian J."/>
            <person name="Tian Y."/>
            <person name="Yue Z."/>
            <person name="Xu Y."/>
        </authorList>
    </citation>
    <scope>NUCLEOTIDE SEQUENCE [LARGE SCALE GENOMIC DNA]</scope>
    <source>
        <strain evidence="6">cv. Dabenzi</strain>
    </source>
</reference>
<evidence type="ECO:0000313" key="6">
    <source>
        <dbReference type="Proteomes" id="UP000197138"/>
    </source>
</evidence>